<feature type="compositionally biased region" description="Basic and acidic residues" evidence="3">
    <location>
        <begin position="98"/>
        <end position="110"/>
    </location>
</feature>
<comment type="caution">
    <text evidence="4">The sequence shown here is derived from an EMBL/GenBank/DDBJ whole genome shotgun (WGS) entry which is preliminary data.</text>
</comment>
<feature type="compositionally biased region" description="Basic and acidic residues" evidence="3">
    <location>
        <begin position="75"/>
        <end position="89"/>
    </location>
</feature>
<dbReference type="PANTHER" id="PTHR42855">
    <property type="entry name" value="ABC TRANSPORTER ATP-BINDING SUBUNIT"/>
    <property type="match status" value="1"/>
</dbReference>
<dbReference type="EMBL" id="BQXS01007432">
    <property type="protein sequence ID" value="GKT27691.1"/>
    <property type="molecule type" value="Genomic_DNA"/>
</dbReference>
<dbReference type="InterPro" id="IPR037118">
    <property type="entry name" value="Val-tRNA_synth_C_sf"/>
</dbReference>
<feature type="non-terminal residue" evidence="4">
    <location>
        <position position="136"/>
    </location>
</feature>
<dbReference type="Gene3D" id="1.10.287.380">
    <property type="entry name" value="Valyl-tRNA synthetase, C-terminal domain"/>
    <property type="match status" value="1"/>
</dbReference>
<keyword evidence="2 4" id="KW-0067">ATP-binding</keyword>
<dbReference type="Gene3D" id="3.40.50.300">
    <property type="entry name" value="P-loop containing nucleotide triphosphate hydrolases"/>
    <property type="match status" value="1"/>
</dbReference>
<sequence>LARLFTRPSNLLVMDEPTNDLDAETLELLEDRIMEYPGTVIIVSHDRAFLNNVVTGTLAFEGNAQVNDYVGGYDDWVRQRQQPEEEGKPKATKPKPKKTQDTRPEKLSYKEQREFEALEVEITELPGKIEELEGAI</sequence>
<keyword evidence="1" id="KW-0547">Nucleotide-binding</keyword>
<reference evidence="4" key="1">
    <citation type="submission" date="2022-03" db="EMBL/GenBank/DDBJ databases">
        <title>Draft genome sequence of Aduncisulcus paluster, a free-living microaerophilic Fornicata.</title>
        <authorList>
            <person name="Yuyama I."/>
            <person name="Kume K."/>
            <person name="Tamura T."/>
            <person name="Inagaki Y."/>
            <person name="Hashimoto T."/>
        </authorList>
    </citation>
    <scope>NUCLEOTIDE SEQUENCE</scope>
    <source>
        <strain evidence="4">NY0171</strain>
    </source>
</reference>
<evidence type="ECO:0000313" key="5">
    <source>
        <dbReference type="Proteomes" id="UP001057375"/>
    </source>
</evidence>
<proteinExistence type="predicted"/>
<feature type="non-terminal residue" evidence="4">
    <location>
        <position position="1"/>
    </location>
</feature>
<name>A0ABQ5K9X1_9EUKA</name>
<accession>A0ABQ5K9X1</accession>
<feature type="region of interest" description="Disordered" evidence="3">
    <location>
        <begin position="74"/>
        <end position="110"/>
    </location>
</feature>
<dbReference type="GO" id="GO:0005524">
    <property type="term" value="F:ATP binding"/>
    <property type="evidence" value="ECO:0007669"/>
    <property type="project" value="UniProtKB-KW"/>
</dbReference>
<dbReference type="InterPro" id="IPR051309">
    <property type="entry name" value="ABCF_ATPase"/>
</dbReference>
<dbReference type="PANTHER" id="PTHR42855:SF1">
    <property type="entry name" value="ABC TRANSPORTER DOMAIN-CONTAINING PROTEIN"/>
    <property type="match status" value="1"/>
</dbReference>
<protein>
    <submittedName>
        <fullName evidence="4">ATP-binding cassette domain-containing protein</fullName>
    </submittedName>
</protein>
<organism evidence="4 5">
    <name type="scientific">Aduncisulcus paluster</name>
    <dbReference type="NCBI Taxonomy" id="2918883"/>
    <lineage>
        <taxon>Eukaryota</taxon>
        <taxon>Metamonada</taxon>
        <taxon>Carpediemonas-like organisms</taxon>
        <taxon>Aduncisulcus</taxon>
    </lineage>
</organism>
<dbReference type="Proteomes" id="UP001057375">
    <property type="component" value="Unassembled WGS sequence"/>
</dbReference>
<evidence type="ECO:0000256" key="3">
    <source>
        <dbReference type="SAM" id="MobiDB-lite"/>
    </source>
</evidence>
<gene>
    <name evidence="4" type="ORF">ADUPG1_004777</name>
</gene>
<dbReference type="InterPro" id="IPR027417">
    <property type="entry name" value="P-loop_NTPase"/>
</dbReference>
<evidence type="ECO:0000313" key="4">
    <source>
        <dbReference type="EMBL" id="GKT27691.1"/>
    </source>
</evidence>
<evidence type="ECO:0000256" key="2">
    <source>
        <dbReference type="ARBA" id="ARBA00022840"/>
    </source>
</evidence>
<evidence type="ECO:0000256" key="1">
    <source>
        <dbReference type="ARBA" id="ARBA00022741"/>
    </source>
</evidence>
<keyword evidence="5" id="KW-1185">Reference proteome</keyword>
<dbReference type="SUPFAM" id="SSF52540">
    <property type="entry name" value="P-loop containing nucleoside triphosphate hydrolases"/>
    <property type="match status" value="1"/>
</dbReference>